<comment type="caution">
    <text evidence="4">The sequence shown here is derived from an EMBL/GenBank/DDBJ whole genome shotgun (WGS) entry which is preliminary data.</text>
</comment>
<feature type="binding site" evidence="2">
    <location>
        <position position="138"/>
    </location>
    <ligand>
        <name>Zn(2+)</name>
        <dbReference type="ChEBI" id="CHEBI:29105"/>
    </ligand>
</feature>
<dbReference type="GO" id="GO:0046872">
    <property type="term" value="F:metal ion binding"/>
    <property type="evidence" value="ECO:0007669"/>
    <property type="project" value="UniProtKB-KW"/>
</dbReference>
<keyword evidence="2" id="KW-0479">Metal-binding</keyword>
<feature type="binding site" evidence="2">
    <location>
        <position position="173"/>
    </location>
    <ligand>
        <name>Zn(2+)</name>
        <dbReference type="ChEBI" id="CHEBI:29105"/>
    </ligand>
</feature>
<dbReference type="InterPro" id="IPR029035">
    <property type="entry name" value="DHS-like_NAD/FAD-binding_dom"/>
</dbReference>
<feature type="domain" description="Deacetylase sirtuin-type" evidence="3">
    <location>
        <begin position="1"/>
        <end position="291"/>
    </location>
</feature>
<evidence type="ECO:0000259" key="3">
    <source>
        <dbReference type="PROSITE" id="PS50305"/>
    </source>
</evidence>
<accession>A0A6I3LPE6</accession>
<dbReference type="Proteomes" id="UP000438760">
    <property type="component" value="Unassembled WGS sequence"/>
</dbReference>
<sequence>MISQEQIDILKEQIAIADAIVVGGASGMSAASGFKFYYQHDEVFQMIAGNLEKKYGFYNFFDGLYDPHHTLEEHWAMLIRLSHYIHYCETGETYKDLAALLEGKNYYIATTNQDAQFYRVFDANKITRIQGDWRYWQCKKRCHDQIYDNKEQTLELSKYIEADKLTDALIPRCPKCGGYMDAWIRSRNFLEGNYYQQEMKLYYDFIEKHAGDRILFLELGVGLMTPMFIKKPFISMVYQLPNAFYATLNPQHAIVPEIITSKGLALSDDISIILKQLLNKPIDPVDHFDSEKIFNPSRVY</sequence>
<protein>
    <submittedName>
        <fullName evidence="4">NAD-dependent protein deacetylase</fullName>
    </submittedName>
</protein>
<dbReference type="OrthoDB" id="394960at2"/>
<keyword evidence="5" id="KW-1185">Reference proteome</keyword>
<proteinExistence type="predicted"/>
<dbReference type="AlphaFoldDB" id="A0A6I3LPE6"/>
<evidence type="ECO:0000256" key="1">
    <source>
        <dbReference type="ARBA" id="ARBA00023027"/>
    </source>
</evidence>
<dbReference type="SUPFAM" id="SSF52467">
    <property type="entry name" value="DHS-like NAD/FAD-binding domain"/>
    <property type="match status" value="1"/>
</dbReference>
<reference evidence="4 5" key="1">
    <citation type="submission" date="2019-11" db="EMBL/GenBank/DDBJ databases">
        <title>Genome of Strain BIT-d1.</title>
        <authorList>
            <person name="Yang Y."/>
        </authorList>
    </citation>
    <scope>NUCLEOTIDE SEQUENCE [LARGE SCALE GENOMIC DNA]</scope>
    <source>
        <strain evidence="4 5">BIT-d1</strain>
    </source>
</reference>
<dbReference type="PROSITE" id="PS50305">
    <property type="entry name" value="SIRTUIN"/>
    <property type="match status" value="1"/>
</dbReference>
<evidence type="ECO:0000313" key="4">
    <source>
        <dbReference type="EMBL" id="MTG99200.1"/>
    </source>
</evidence>
<evidence type="ECO:0000313" key="5">
    <source>
        <dbReference type="Proteomes" id="UP000438760"/>
    </source>
</evidence>
<organism evidence="4 5">
    <name type="scientific">Myroides albus</name>
    <dbReference type="NCBI Taxonomy" id="2562892"/>
    <lineage>
        <taxon>Bacteria</taxon>
        <taxon>Pseudomonadati</taxon>
        <taxon>Bacteroidota</taxon>
        <taxon>Flavobacteriia</taxon>
        <taxon>Flavobacteriales</taxon>
        <taxon>Flavobacteriaceae</taxon>
        <taxon>Myroides</taxon>
    </lineage>
</organism>
<dbReference type="EMBL" id="WMJX01000050">
    <property type="protein sequence ID" value="MTG99200.1"/>
    <property type="molecule type" value="Genomic_DNA"/>
</dbReference>
<evidence type="ECO:0000256" key="2">
    <source>
        <dbReference type="PROSITE-ProRule" id="PRU00236"/>
    </source>
</evidence>
<dbReference type="InterPro" id="IPR026590">
    <property type="entry name" value="Ssirtuin_cat_dom"/>
</dbReference>
<feature type="binding site" evidence="2">
    <location>
        <position position="142"/>
    </location>
    <ligand>
        <name>Zn(2+)</name>
        <dbReference type="ChEBI" id="CHEBI:29105"/>
    </ligand>
</feature>
<feature type="binding site" evidence="2">
    <location>
        <position position="176"/>
    </location>
    <ligand>
        <name>Zn(2+)</name>
        <dbReference type="ChEBI" id="CHEBI:29105"/>
    </ligand>
</feature>
<dbReference type="Gene3D" id="3.40.50.1220">
    <property type="entry name" value="TPP-binding domain"/>
    <property type="match status" value="1"/>
</dbReference>
<name>A0A6I3LPE6_9FLAO</name>
<keyword evidence="2" id="KW-0862">Zinc</keyword>
<comment type="caution">
    <text evidence="2">Lacks conserved residue(s) required for the propagation of feature annotation.</text>
</comment>
<dbReference type="RefSeq" id="WP_155093200.1">
    <property type="nucleotide sequence ID" value="NZ_WMJX01000050.1"/>
</dbReference>
<gene>
    <name evidence="4" type="ORF">GJV76_13870</name>
</gene>
<keyword evidence="1" id="KW-0520">NAD</keyword>